<evidence type="ECO:0000313" key="2">
    <source>
        <dbReference type="EMBL" id="KKM21316.1"/>
    </source>
</evidence>
<gene>
    <name evidence="2" type="ORF">LCGC14_1636740</name>
</gene>
<proteinExistence type="predicted"/>
<dbReference type="AlphaFoldDB" id="A0A0F9I0X5"/>
<feature type="compositionally biased region" description="Polar residues" evidence="1">
    <location>
        <begin position="14"/>
        <end position="36"/>
    </location>
</feature>
<sequence>ATTTEDLHNYIGANATNAQPLDSEQPASSDPTLSKA</sequence>
<reference evidence="2" key="1">
    <citation type="journal article" date="2015" name="Nature">
        <title>Complex archaea that bridge the gap between prokaryotes and eukaryotes.</title>
        <authorList>
            <person name="Spang A."/>
            <person name="Saw J.H."/>
            <person name="Jorgensen S.L."/>
            <person name="Zaremba-Niedzwiedzka K."/>
            <person name="Martijn J."/>
            <person name="Lind A.E."/>
            <person name="van Eijk R."/>
            <person name="Schleper C."/>
            <person name="Guy L."/>
            <person name="Ettema T.J."/>
        </authorList>
    </citation>
    <scope>NUCLEOTIDE SEQUENCE</scope>
</reference>
<name>A0A0F9I0X5_9ZZZZ</name>
<organism evidence="2">
    <name type="scientific">marine sediment metagenome</name>
    <dbReference type="NCBI Taxonomy" id="412755"/>
    <lineage>
        <taxon>unclassified sequences</taxon>
        <taxon>metagenomes</taxon>
        <taxon>ecological metagenomes</taxon>
    </lineage>
</organism>
<feature type="region of interest" description="Disordered" evidence="1">
    <location>
        <begin position="1"/>
        <end position="36"/>
    </location>
</feature>
<feature type="non-terminal residue" evidence="2">
    <location>
        <position position="1"/>
    </location>
</feature>
<evidence type="ECO:0000256" key="1">
    <source>
        <dbReference type="SAM" id="MobiDB-lite"/>
    </source>
</evidence>
<accession>A0A0F9I0X5</accession>
<comment type="caution">
    <text evidence="2">The sequence shown here is derived from an EMBL/GenBank/DDBJ whole genome shotgun (WGS) entry which is preliminary data.</text>
</comment>
<protein>
    <submittedName>
        <fullName evidence="2">Uncharacterized protein</fullName>
    </submittedName>
</protein>
<dbReference type="EMBL" id="LAZR01013578">
    <property type="protein sequence ID" value="KKM21316.1"/>
    <property type="molecule type" value="Genomic_DNA"/>
</dbReference>